<sequence length="101" mass="11282">PFQWGPGRMAPTKKGGVKKGRSAINEVMSREHAITIHKRIHGGCFQKCVPRALTEMPTFAVKETATTPAVSVDTRLNQAIWAKGIRTVPSCIRVWWSRIQN</sequence>
<proteinExistence type="inferred from homology"/>
<evidence type="ECO:0000256" key="1">
    <source>
        <dbReference type="ARBA" id="ARBA00010808"/>
    </source>
</evidence>
<feature type="region of interest" description="Disordered" evidence="4">
    <location>
        <begin position="1"/>
        <end position="21"/>
    </location>
</feature>
<dbReference type="Pfam" id="PF01198">
    <property type="entry name" value="Ribosomal_L31e"/>
    <property type="match status" value="1"/>
</dbReference>
<protein>
    <submittedName>
        <fullName evidence="5">RL31 protein</fullName>
    </submittedName>
</protein>
<dbReference type="GO" id="GO:0003735">
    <property type="term" value="F:structural constituent of ribosome"/>
    <property type="evidence" value="ECO:0007669"/>
    <property type="project" value="InterPro"/>
</dbReference>
<dbReference type="GO" id="GO:0022625">
    <property type="term" value="C:cytosolic large ribosomal subunit"/>
    <property type="evidence" value="ECO:0007669"/>
    <property type="project" value="TreeGrafter"/>
</dbReference>
<dbReference type="AlphaFoldDB" id="A0A6G1BHJ0"/>
<keyword evidence="3" id="KW-0687">Ribonucleoprotein</keyword>
<feature type="non-terminal residue" evidence="5">
    <location>
        <position position="101"/>
    </location>
</feature>
<dbReference type="PANTHER" id="PTHR10956:SF0">
    <property type="entry name" value="60S RIBOSOMAL PROTEIN L31"/>
    <property type="match status" value="1"/>
</dbReference>
<dbReference type="Proteomes" id="UP000475037">
    <property type="component" value="Unassembled WGS sequence"/>
</dbReference>
<keyword evidence="6" id="KW-1185">Reference proteome</keyword>
<organism evidence="5 6">
    <name type="scientific">Crocuta crocuta</name>
    <name type="common">Spotted hyena</name>
    <dbReference type="NCBI Taxonomy" id="9678"/>
    <lineage>
        <taxon>Eukaryota</taxon>
        <taxon>Metazoa</taxon>
        <taxon>Chordata</taxon>
        <taxon>Craniata</taxon>
        <taxon>Vertebrata</taxon>
        <taxon>Euteleostomi</taxon>
        <taxon>Mammalia</taxon>
        <taxon>Eutheria</taxon>
        <taxon>Laurasiatheria</taxon>
        <taxon>Carnivora</taxon>
        <taxon>Feliformia</taxon>
        <taxon>Hyaenidae</taxon>
        <taxon>Crocuta</taxon>
    </lineage>
</organism>
<dbReference type="SUPFAM" id="SSF54575">
    <property type="entry name" value="Ribosomal protein L31e"/>
    <property type="match status" value="1"/>
</dbReference>
<reference evidence="5 6" key="1">
    <citation type="submission" date="2019-11" db="EMBL/GenBank/DDBJ databases">
        <authorList>
            <person name="Yang C."/>
            <person name="Li F."/>
        </authorList>
    </citation>
    <scope>NUCLEOTIDE SEQUENCE [LARGE SCALE GENOMIC DNA]</scope>
    <source>
        <strain evidence="5">KB4526</strain>
        <tissue evidence="5">Muscle</tissue>
    </source>
</reference>
<accession>A0A6G1BHJ0</accession>
<keyword evidence="2" id="KW-0689">Ribosomal protein</keyword>
<feature type="non-terminal residue" evidence="5">
    <location>
        <position position="1"/>
    </location>
</feature>
<dbReference type="InterPro" id="IPR000054">
    <property type="entry name" value="Ribosomal_eL31"/>
</dbReference>
<dbReference type="EMBL" id="VOAJ01000249">
    <property type="protein sequence ID" value="KAF0887406.1"/>
    <property type="molecule type" value="Genomic_DNA"/>
</dbReference>
<evidence type="ECO:0000256" key="4">
    <source>
        <dbReference type="SAM" id="MobiDB-lite"/>
    </source>
</evidence>
<gene>
    <name evidence="5" type="primary">Rpl31_0</name>
    <name evidence="5" type="ORF">FOF47_R03389</name>
</gene>
<dbReference type="GO" id="GO:0002181">
    <property type="term" value="P:cytoplasmic translation"/>
    <property type="evidence" value="ECO:0007669"/>
    <property type="project" value="TreeGrafter"/>
</dbReference>
<evidence type="ECO:0000256" key="2">
    <source>
        <dbReference type="ARBA" id="ARBA00022980"/>
    </source>
</evidence>
<dbReference type="InterPro" id="IPR023621">
    <property type="entry name" value="Ribosomal_eL31_dom_sf"/>
</dbReference>
<evidence type="ECO:0000256" key="3">
    <source>
        <dbReference type="ARBA" id="ARBA00023274"/>
    </source>
</evidence>
<evidence type="ECO:0000313" key="5">
    <source>
        <dbReference type="EMBL" id="KAF0887406.1"/>
    </source>
</evidence>
<dbReference type="SMART" id="SM01380">
    <property type="entry name" value="Ribosomal_L31e"/>
    <property type="match status" value="1"/>
</dbReference>
<comment type="similarity">
    <text evidence="1">Belongs to the eukaryotic ribosomal protein eL31 family.</text>
</comment>
<name>A0A6G1BHJ0_CROCR</name>
<evidence type="ECO:0000313" key="6">
    <source>
        <dbReference type="Proteomes" id="UP000475037"/>
    </source>
</evidence>
<dbReference type="PANTHER" id="PTHR10956">
    <property type="entry name" value="60S RIBOSOMAL PROTEIN L31"/>
    <property type="match status" value="1"/>
</dbReference>
<comment type="caution">
    <text evidence="5">The sequence shown here is derived from an EMBL/GenBank/DDBJ whole genome shotgun (WGS) entry which is preliminary data.</text>
</comment>
<dbReference type="Gene3D" id="3.10.440.10">
    <property type="match status" value="1"/>
</dbReference>